<keyword evidence="6" id="KW-0732">Signal</keyword>
<dbReference type="AlphaFoldDB" id="A0A1T2FII1"/>
<dbReference type="GO" id="GO:0009055">
    <property type="term" value="F:electron transfer activity"/>
    <property type="evidence" value="ECO:0007669"/>
    <property type="project" value="InterPro"/>
</dbReference>
<dbReference type="SUPFAM" id="SSF46626">
    <property type="entry name" value="Cytochrome c"/>
    <property type="match status" value="1"/>
</dbReference>
<comment type="caution">
    <text evidence="8">The sequence shown here is derived from an EMBL/GenBank/DDBJ whole genome shotgun (WGS) entry which is preliminary data.</text>
</comment>
<dbReference type="Proteomes" id="UP000190962">
    <property type="component" value="Unassembled WGS sequence"/>
</dbReference>
<evidence type="ECO:0000313" key="9">
    <source>
        <dbReference type="Proteomes" id="UP000190962"/>
    </source>
</evidence>
<feature type="domain" description="Cytochrome c" evidence="7">
    <location>
        <begin position="280"/>
        <end position="363"/>
    </location>
</feature>
<dbReference type="InterPro" id="IPR009056">
    <property type="entry name" value="Cyt_c-like_dom"/>
</dbReference>
<feature type="chain" id="PRO_5012165071" description="Cytochrome c domain-containing protein" evidence="6">
    <location>
        <begin position="22"/>
        <end position="363"/>
    </location>
</feature>
<evidence type="ECO:0000256" key="4">
    <source>
        <dbReference type="PROSITE-ProRule" id="PRU00433"/>
    </source>
</evidence>
<dbReference type="RefSeq" id="WP_078454935.1">
    <property type="nucleotide sequence ID" value="NZ_MPNX01000001.1"/>
</dbReference>
<organism evidence="8 9">
    <name type="scientific">Solemya velum gill symbiont</name>
    <dbReference type="NCBI Taxonomy" id="2340"/>
    <lineage>
        <taxon>Bacteria</taxon>
        <taxon>Pseudomonadati</taxon>
        <taxon>Pseudomonadota</taxon>
        <taxon>Gammaproteobacteria</taxon>
        <taxon>sulfur-oxidizing symbionts</taxon>
    </lineage>
</organism>
<evidence type="ECO:0000256" key="5">
    <source>
        <dbReference type="SAM" id="MobiDB-lite"/>
    </source>
</evidence>
<dbReference type="GO" id="GO:0020037">
    <property type="term" value="F:heme binding"/>
    <property type="evidence" value="ECO:0007669"/>
    <property type="project" value="InterPro"/>
</dbReference>
<name>A0A1T2FII1_SOVGS</name>
<sequence length="363" mass="37669">MKSVKKNLLAASISALLTACGGGGGGGTTTPPAPSTSFTLSGTVPGTLIEAFCDDGSYYSTTSDDSVPGSDHPFELELPNNLVCRLVMTTNESTANPVITQIGFVDTGASEESIAFTSDTDVDLGHIDLEMNPDPGCPGAGTYDANCDGVLDTPLEIEVESTEIEVVELVSDPMDTDRDGIINAYEDDDGDGEPNALDEDDDGDGINDIDDHDSNDNDGDGIDNENDVDDDNDGENDDVDDDDDGDGIDDDLDDDDDNDGEDDDEESEGGTGNHTTPSGDDPTAGRLLAATQCTQCHGTDGYSVTEIEGLAGDSASELTDETCGESDEPEEIMGFHGGAYCSSSAASSASQELEDIADYLSGR</sequence>
<proteinExistence type="predicted"/>
<evidence type="ECO:0000256" key="2">
    <source>
        <dbReference type="ARBA" id="ARBA00022723"/>
    </source>
</evidence>
<keyword evidence="2 4" id="KW-0479">Metal-binding</keyword>
<feature type="compositionally biased region" description="Acidic residues" evidence="5">
    <location>
        <begin position="318"/>
        <end position="331"/>
    </location>
</feature>
<feature type="region of interest" description="Disordered" evidence="5">
    <location>
        <begin position="312"/>
        <end position="363"/>
    </location>
</feature>
<evidence type="ECO:0000256" key="1">
    <source>
        <dbReference type="ARBA" id="ARBA00022617"/>
    </source>
</evidence>
<dbReference type="InterPro" id="IPR036909">
    <property type="entry name" value="Cyt_c-like_dom_sf"/>
</dbReference>
<dbReference type="PROSITE" id="PS51257">
    <property type="entry name" value="PROKAR_LIPOPROTEIN"/>
    <property type="match status" value="1"/>
</dbReference>
<keyword evidence="3 4" id="KW-0408">Iron</keyword>
<protein>
    <recommendedName>
        <fullName evidence="7">Cytochrome c domain-containing protein</fullName>
    </recommendedName>
</protein>
<reference evidence="8 9" key="1">
    <citation type="submission" date="2016-11" db="EMBL/GenBank/DDBJ databases">
        <title>Mixed transmission modes and dynamic genome evolution in an obligate animal-bacterial symbiosis.</title>
        <authorList>
            <person name="Russell S.L."/>
            <person name="Corbett-Detig R.B."/>
            <person name="Cavanaugh C.M."/>
        </authorList>
    </citation>
    <scope>NUCLEOTIDE SEQUENCE [LARGE SCALE GENOMIC DNA]</scope>
    <source>
        <strain evidence="8">MA-KB16</strain>
    </source>
</reference>
<evidence type="ECO:0000259" key="7">
    <source>
        <dbReference type="PROSITE" id="PS51007"/>
    </source>
</evidence>
<keyword evidence="1 4" id="KW-0349">Heme</keyword>
<dbReference type="GO" id="GO:0046872">
    <property type="term" value="F:metal ion binding"/>
    <property type="evidence" value="ECO:0007669"/>
    <property type="project" value="UniProtKB-KW"/>
</dbReference>
<evidence type="ECO:0000256" key="3">
    <source>
        <dbReference type="ARBA" id="ARBA00023004"/>
    </source>
</evidence>
<feature type="compositionally biased region" description="Acidic residues" evidence="5">
    <location>
        <begin position="185"/>
        <end position="268"/>
    </location>
</feature>
<evidence type="ECO:0000313" key="8">
    <source>
        <dbReference type="EMBL" id="OOY36216.1"/>
    </source>
</evidence>
<dbReference type="GeneID" id="86990667"/>
<evidence type="ECO:0000256" key="6">
    <source>
        <dbReference type="SAM" id="SignalP"/>
    </source>
</evidence>
<feature type="signal peptide" evidence="6">
    <location>
        <begin position="1"/>
        <end position="21"/>
    </location>
</feature>
<dbReference type="EMBL" id="MPNX01000001">
    <property type="protein sequence ID" value="OOY36216.1"/>
    <property type="molecule type" value="Genomic_DNA"/>
</dbReference>
<accession>A0A1T2FII1</accession>
<gene>
    <name evidence="8" type="ORF">BOV88_01085</name>
</gene>
<dbReference type="PROSITE" id="PS51007">
    <property type="entry name" value="CYTC"/>
    <property type="match status" value="1"/>
</dbReference>
<feature type="region of interest" description="Disordered" evidence="5">
    <location>
        <begin position="171"/>
        <end position="285"/>
    </location>
</feature>